<comment type="caution">
    <text evidence="1">The sequence shown here is derived from an EMBL/GenBank/DDBJ whole genome shotgun (WGS) entry which is preliminary data.</text>
</comment>
<proteinExistence type="predicted"/>
<dbReference type="Proteomes" id="UP001060085">
    <property type="component" value="Linkage Group LG03"/>
</dbReference>
<keyword evidence="2" id="KW-1185">Reference proteome</keyword>
<evidence type="ECO:0000313" key="2">
    <source>
        <dbReference type="Proteomes" id="UP001060085"/>
    </source>
</evidence>
<sequence>MTLVWFHLTYAQHIPDECDTRLDLHRIQLRGSGHTYLATQHAINVEVWHQWRLRVMDGSALAVEVLSYPNDDGDTGTTFISVTDGCFCEESADYHSETFPVQPSHRRPREIVPDRCAHRIKRGARRQPGRGAGGGHPPVPPFPSRHGHADLRHVEVERGEGSGEVERGKGSGGGRPHVDPFDSPNLDIPSFSLGLTPPSQSLPGGSRTLRAPPPSAGSSTPHQPISQASSSDEEERTDDTDDIQHLGFRHRVGKKDNEVHAI</sequence>
<reference evidence="2" key="1">
    <citation type="journal article" date="2023" name="Nat. Plants">
        <title>Single-cell RNA sequencing provides a high-resolution roadmap for understanding the multicellular compartmentation of specialized metabolism.</title>
        <authorList>
            <person name="Sun S."/>
            <person name="Shen X."/>
            <person name="Li Y."/>
            <person name="Li Y."/>
            <person name="Wang S."/>
            <person name="Li R."/>
            <person name="Zhang H."/>
            <person name="Shen G."/>
            <person name="Guo B."/>
            <person name="Wei J."/>
            <person name="Xu J."/>
            <person name="St-Pierre B."/>
            <person name="Chen S."/>
            <person name="Sun C."/>
        </authorList>
    </citation>
    <scope>NUCLEOTIDE SEQUENCE [LARGE SCALE GENOMIC DNA]</scope>
</reference>
<accession>A0ACC0BDR5</accession>
<dbReference type="EMBL" id="CM044703">
    <property type="protein sequence ID" value="KAI5670768.1"/>
    <property type="molecule type" value="Genomic_DNA"/>
</dbReference>
<name>A0ACC0BDR5_CATRO</name>
<organism evidence="1 2">
    <name type="scientific">Catharanthus roseus</name>
    <name type="common">Madagascar periwinkle</name>
    <name type="synonym">Vinca rosea</name>
    <dbReference type="NCBI Taxonomy" id="4058"/>
    <lineage>
        <taxon>Eukaryota</taxon>
        <taxon>Viridiplantae</taxon>
        <taxon>Streptophyta</taxon>
        <taxon>Embryophyta</taxon>
        <taxon>Tracheophyta</taxon>
        <taxon>Spermatophyta</taxon>
        <taxon>Magnoliopsida</taxon>
        <taxon>eudicotyledons</taxon>
        <taxon>Gunneridae</taxon>
        <taxon>Pentapetalae</taxon>
        <taxon>asterids</taxon>
        <taxon>lamiids</taxon>
        <taxon>Gentianales</taxon>
        <taxon>Apocynaceae</taxon>
        <taxon>Rauvolfioideae</taxon>
        <taxon>Vinceae</taxon>
        <taxon>Catharanthinae</taxon>
        <taxon>Catharanthus</taxon>
    </lineage>
</organism>
<evidence type="ECO:0000313" key="1">
    <source>
        <dbReference type="EMBL" id="KAI5670768.1"/>
    </source>
</evidence>
<gene>
    <name evidence="1" type="ORF">M9H77_11132</name>
</gene>
<protein>
    <submittedName>
        <fullName evidence="1">Uncharacterized protein</fullName>
    </submittedName>
</protein>